<evidence type="ECO:0000313" key="12">
    <source>
        <dbReference type="EMBL" id="RMD76793.1"/>
    </source>
</evidence>
<gene>
    <name evidence="10" type="primary">nth</name>
    <name evidence="12" type="ORF">D6810_02950</name>
</gene>
<dbReference type="GO" id="GO:0051539">
    <property type="term" value="F:4 iron, 4 sulfur cluster binding"/>
    <property type="evidence" value="ECO:0007669"/>
    <property type="project" value="UniProtKB-KW"/>
</dbReference>
<keyword evidence="9 10" id="KW-0326">Glycosidase</keyword>
<keyword evidence="5 10" id="KW-0378">Hydrolase</keyword>
<keyword evidence="12" id="KW-0540">Nuclease</keyword>
<dbReference type="PANTHER" id="PTHR10359:SF18">
    <property type="entry name" value="ENDONUCLEASE III"/>
    <property type="match status" value="1"/>
</dbReference>
<dbReference type="InterPro" id="IPR005759">
    <property type="entry name" value="Nth"/>
</dbReference>
<dbReference type="PANTHER" id="PTHR10359">
    <property type="entry name" value="A/G-SPECIFIC ADENINE GLYCOSYLASE/ENDONUCLEASE III"/>
    <property type="match status" value="1"/>
</dbReference>
<sequence>MISSEKIKMISQLLKEDYPVVVTPLKHESAFQLLAATLISAQTLDETVNQVTPLLFARFPDPESLASASWEEVDQIIMKVNYHKTKARNLIKMAQKIVSEFLGQVPCEIEKLITLPGVGRKTANVLISEWFAKPLNTRGNRFGVKQSFQKHVNEAFVNPKNFKKGDEKECLPQGFVVDTHVARVSKRLGLTFNEDPVKIEKDLMNIFPRNEWPEISLRMIFHGRYRCKAKSNLCHMSEKWRELCIG</sequence>
<organism evidence="12 13">
    <name type="scientific">Candidatus Dojkabacteria bacterium</name>
    <dbReference type="NCBI Taxonomy" id="2099670"/>
    <lineage>
        <taxon>Bacteria</taxon>
        <taxon>Candidatus Dojkabacteria</taxon>
    </lineage>
</organism>
<dbReference type="InterPro" id="IPR000445">
    <property type="entry name" value="HhH_motif"/>
</dbReference>
<dbReference type="EC" id="4.2.99.18" evidence="10"/>
<keyword evidence="4 10" id="KW-0227">DNA damage</keyword>
<keyword evidence="7" id="KW-0411">Iron-sulfur</keyword>
<dbReference type="CDD" id="cd00056">
    <property type="entry name" value="ENDO3c"/>
    <property type="match status" value="1"/>
</dbReference>
<evidence type="ECO:0000256" key="4">
    <source>
        <dbReference type="ARBA" id="ARBA00022763"/>
    </source>
</evidence>
<keyword evidence="12" id="KW-0255">Endonuclease</keyword>
<comment type="cofactor">
    <cofactor evidence="10">
        <name>[4Fe-4S] cluster</name>
        <dbReference type="ChEBI" id="CHEBI:49883"/>
    </cofactor>
    <text evidence="10">Binds 1 [4Fe-4S] cluster.</text>
</comment>
<dbReference type="Gene3D" id="1.10.340.30">
    <property type="entry name" value="Hypothetical protein, domain 2"/>
    <property type="match status" value="1"/>
</dbReference>
<dbReference type="AlphaFoldDB" id="A0A3M0YYE0"/>
<keyword evidence="10" id="KW-0238">DNA-binding</keyword>
<evidence type="ECO:0000256" key="2">
    <source>
        <dbReference type="ARBA" id="ARBA00022485"/>
    </source>
</evidence>
<evidence type="ECO:0000256" key="3">
    <source>
        <dbReference type="ARBA" id="ARBA00022723"/>
    </source>
</evidence>
<name>A0A3M0YYE0_9BACT</name>
<protein>
    <recommendedName>
        <fullName evidence="10">Endonuclease III</fullName>
        <ecNumber evidence="10">4.2.99.18</ecNumber>
    </recommendedName>
    <alternativeName>
        <fullName evidence="10">DNA-(apurinic or apyrimidinic site) lyase</fullName>
    </alternativeName>
</protein>
<keyword evidence="6" id="KW-0408">Iron</keyword>
<evidence type="ECO:0000256" key="6">
    <source>
        <dbReference type="ARBA" id="ARBA00023004"/>
    </source>
</evidence>
<dbReference type="SUPFAM" id="SSF48150">
    <property type="entry name" value="DNA-glycosylase"/>
    <property type="match status" value="2"/>
</dbReference>
<dbReference type="Gene3D" id="1.10.1670.10">
    <property type="entry name" value="Helix-hairpin-Helix base-excision DNA repair enzymes (C-terminal)"/>
    <property type="match status" value="1"/>
</dbReference>
<evidence type="ECO:0000256" key="10">
    <source>
        <dbReference type="HAMAP-Rule" id="MF_00942"/>
    </source>
</evidence>
<dbReference type="HAMAP" id="MF_00942">
    <property type="entry name" value="Nth"/>
    <property type="match status" value="1"/>
</dbReference>
<dbReference type="Pfam" id="PF00633">
    <property type="entry name" value="HHH"/>
    <property type="match status" value="1"/>
</dbReference>
<dbReference type="EMBL" id="RFKV01000096">
    <property type="protein sequence ID" value="RMD76793.1"/>
    <property type="molecule type" value="Genomic_DNA"/>
</dbReference>
<evidence type="ECO:0000256" key="8">
    <source>
        <dbReference type="ARBA" id="ARBA00023204"/>
    </source>
</evidence>
<keyword evidence="2" id="KW-0004">4Fe-4S</keyword>
<dbReference type="GO" id="GO:0006285">
    <property type="term" value="P:base-excision repair, AP site formation"/>
    <property type="evidence" value="ECO:0007669"/>
    <property type="project" value="TreeGrafter"/>
</dbReference>
<evidence type="ECO:0000256" key="1">
    <source>
        <dbReference type="ARBA" id="ARBA00008343"/>
    </source>
</evidence>
<comment type="similarity">
    <text evidence="1 10">Belongs to the Nth/MutY family.</text>
</comment>
<evidence type="ECO:0000256" key="9">
    <source>
        <dbReference type="ARBA" id="ARBA00023295"/>
    </source>
</evidence>
<evidence type="ECO:0000256" key="7">
    <source>
        <dbReference type="ARBA" id="ARBA00023014"/>
    </source>
</evidence>
<accession>A0A3M0YYE0</accession>
<reference evidence="12 13" key="1">
    <citation type="submission" date="2018-10" db="EMBL/GenBank/DDBJ databases">
        <title>Thermophilic Lithotrophy and Phototrophy in an Intertidal, Iron-rich, Geothermal Spring.</title>
        <authorList>
            <person name="Ward L.M."/>
            <person name="Idei A."/>
            <person name="Nakagawa M."/>
            <person name="Ueno Y."/>
            <person name="Fischer W."/>
            <person name="Mcglynn S.E."/>
        </authorList>
    </citation>
    <scope>NUCLEOTIDE SEQUENCE [LARGE SCALE GENOMIC DNA]</scope>
    <source>
        <strain evidence="12">J137</strain>
    </source>
</reference>
<comment type="caution">
    <text evidence="10">Lacks conserved residue(s) required for the propagation of feature annotation.</text>
</comment>
<proteinExistence type="inferred from homology"/>
<dbReference type="Proteomes" id="UP000269410">
    <property type="component" value="Unassembled WGS sequence"/>
</dbReference>
<dbReference type="GO" id="GO:0140078">
    <property type="term" value="F:class I DNA-(apurinic or apyrimidinic site) endonuclease activity"/>
    <property type="evidence" value="ECO:0007669"/>
    <property type="project" value="UniProtKB-EC"/>
</dbReference>
<dbReference type="GO" id="GO:0003677">
    <property type="term" value="F:DNA binding"/>
    <property type="evidence" value="ECO:0007669"/>
    <property type="project" value="UniProtKB-UniRule"/>
</dbReference>
<evidence type="ECO:0000313" key="13">
    <source>
        <dbReference type="Proteomes" id="UP000269410"/>
    </source>
</evidence>
<keyword evidence="10" id="KW-0456">Lyase</keyword>
<dbReference type="SMART" id="SM00478">
    <property type="entry name" value="ENDO3c"/>
    <property type="match status" value="1"/>
</dbReference>
<dbReference type="FunFam" id="1.10.340.30:FF:000001">
    <property type="entry name" value="Endonuclease III"/>
    <property type="match status" value="1"/>
</dbReference>
<evidence type="ECO:0000256" key="5">
    <source>
        <dbReference type="ARBA" id="ARBA00022801"/>
    </source>
</evidence>
<dbReference type="GO" id="GO:0019104">
    <property type="term" value="F:DNA N-glycosylase activity"/>
    <property type="evidence" value="ECO:0007669"/>
    <property type="project" value="UniProtKB-UniRule"/>
</dbReference>
<dbReference type="PIRSF" id="PIRSF001435">
    <property type="entry name" value="Nth"/>
    <property type="match status" value="1"/>
</dbReference>
<feature type="domain" description="HhH-GPD" evidence="11">
    <location>
        <begin position="39"/>
        <end position="225"/>
    </location>
</feature>
<evidence type="ECO:0000259" key="11">
    <source>
        <dbReference type="SMART" id="SM00478"/>
    </source>
</evidence>
<keyword evidence="3" id="KW-0479">Metal-binding</keyword>
<dbReference type="InterPro" id="IPR011257">
    <property type="entry name" value="DNA_glycosylase"/>
</dbReference>
<dbReference type="Pfam" id="PF00730">
    <property type="entry name" value="HhH-GPD"/>
    <property type="match status" value="1"/>
</dbReference>
<keyword evidence="8 10" id="KW-0234">DNA repair</keyword>
<comment type="catalytic activity">
    <reaction evidence="10">
        <text>2'-deoxyribonucleotide-(2'-deoxyribose 5'-phosphate)-2'-deoxyribonucleotide-DNA = a 3'-end 2'-deoxyribonucleotide-(2,3-dehydro-2,3-deoxyribose 5'-phosphate)-DNA + a 5'-end 5'-phospho-2'-deoxyribonucleoside-DNA + H(+)</text>
        <dbReference type="Rhea" id="RHEA:66592"/>
        <dbReference type="Rhea" id="RHEA-COMP:13180"/>
        <dbReference type="Rhea" id="RHEA-COMP:16897"/>
        <dbReference type="Rhea" id="RHEA-COMP:17067"/>
        <dbReference type="ChEBI" id="CHEBI:15378"/>
        <dbReference type="ChEBI" id="CHEBI:136412"/>
        <dbReference type="ChEBI" id="CHEBI:157695"/>
        <dbReference type="ChEBI" id="CHEBI:167181"/>
        <dbReference type="EC" id="4.2.99.18"/>
    </reaction>
</comment>
<comment type="caution">
    <text evidence="12">The sequence shown here is derived from an EMBL/GenBank/DDBJ whole genome shotgun (WGS) entry which is preliminary data.</text>
</comment>
<dbReference type="InterPro" id="IPR023170">
    <property type="entry name" value="HhH_base_excis_C"/>
</dbReference>
<comment type="function">
    <text evidence="10">DNA repair enzyme that has both DNA N-glycosylase activity and AP-lyase activity. The DNA N-glycosylase activity releases various damaged pyrimidines from DNA by cleaving the N-glycosidic bond, leaving an AP (apurinic/apyrimidinic) site. The AP-lyase activity cleaves the phosphodiester bond 3' to the AP site by a beta-elimination, leaving a 3'-terminal unsaturated sugar and a product with a terminal 5'-phosphate.</text>
</comment>
<dbReference type="GO" id="GO:0046872">
    <property type="term" value="F:metal ion binding"/>
    <property type="evidence" value="ECO:0007669"/>
    <property type="project" value="UniProtKB-KW"/>
</dbReference>
<dbReference type="InterPro" id="IPR003265">
    <property type="entry name" value="HhH-GPD_domain"/>
</dbReference>